<organism evidence="2 3">
    <name type="scientific">Neisseria meningitidis (strain alpha14)</name>
    <dbReference type="NCBI Taxonomy" id="662598"/>
    <lineage>
        <taxon>Bacteria</taxon>
        <taxon>Pseudomonadati</taxon>
        <taxon>Pseudomonadota</taxon>
        <taxon>Betaproteobacteria</taxon>
        <taxon>Neisseriales</taxon>
        <taxon>Neisseriaceae</taxon>
        <taxon>Neisseria</taxon>
    </lineage>
</organism>
<dbReference type="PANTHER" id="PTHR35446">
    <property type="entry name" value="SI:CH211-175M2.5"/>
    <property type="match status" value="1"/>
</dbReference>
<dbReference type="SUPFAM" id="SSF69118">
    <property type="entry name" value="AhpD-like"/>
    <property type="match status" value="1"/>
</dbReference>
<protein>
    <recommendedName>
        <fullName evidence="1">Carboxymuconolactone decarboxylase-like domain-containing protein</fullName>
    </recommendedName>
</protein>
<reference evidence="2 3" key="1">
    <citation type="journal article" date="2008" name="Proc. Natl. Acad. Sci. U.S.A.">
        <title>Whole-genome comparison of disease and carriage strains provides insights into virulence evolution in Neisseria meningitidis.</title>
        <authorList>
            <person name="Schoen C."/>
            <person name="Blom J."/>
            <person name="Claus H."/>
            <person name="Schramm-Glueck A."/>
            <person name="Brandt P."/>
            <person name="Mueller T."/>
            <person name="Goesmann A."/>
            <person name="Joseph B."/>
            <person name="Konietzny S."/>
            <person name="Kurzai O."/>
            <person name="Schmitt C."/>
            <person name="Friedrich T."/>
            <person name="Linke B."/>
            <person name="Vogel U."/>
            <person name="Frosch M."/>
        </authorList>
    </citation>
    <scope>NUCLEOTIDE SEQUENCE [LARGE SCALE GENOMIC DNA]</scope>
    <source>
        <strain evidence="3">alpha14</strain>
    </source>
</reference>
<proteinExistence type="predicted"/>
<evidence type="ECO:0000313" key="3">
    <source>
        <dbReference type="Proteomes" id="UP000002054"/>
    </source>
</evidence>
<dbReference type="HOGENOM" id="CLU_082760_5_1_4"/>
<dbReference type="Proteomes" id="UP000002054">
    <property type="component" value="Chromosome"/>
</dbReference>
<dbReference type="Gene3D" id="1.20.1290.10">
    <property type="entry name" value="AhpD-like"/>
    <property type="match status" value="1"/>
</dbReference>
<dbReference type="KEGG" id="nmi:NMO_0904"/>
<dbReference type="InterPro" id="IPR029032">
    <property type="entry name" value="AhpD-like"/>
</dbReference>
<dbReference type="PANTHER" id="PTHR35446:SF3">
    <property type="entry name" value="CMD DOMAIN-CONTAINING PROTEIN"/>
    <property type="match status" value="1"/>
</dbReference>
<dbReference type="InterPro" id="IPR003779">
    <property type="entry name" value="CMD-like"/>
</dbReference>
<evidence type="ECO:0000313" key="2">
    <source>
        <dbReference type="EMBL" id="CBA05621.1"/>
    </source>
</evidence>
<dbReference type="InterPro" id="IPR004675">
    <property type="entry name" value="AhpD_core"/>
</dbReference>
<dbReference type="GO" id="GO:0051920">
    <property type="term" value="F:peroxiredoxin activity"/>
    <property type="evidence" value="ECO:0007669"/>
    <property type="project" value="InterPro"/>
</dbReference>
<gene>
    <name evidence="2" type="ordered locus">NMO_0904</name>
</gene>
<dbReference type="NCBIfam" id="TIGR00778">
    <property type="entry name" value="ahpD_dom"/>
    <property type="match status" value="1"/>
</dbReference>
<evidence type="ECO:0000259" key="1">
    <source>
        <dbReference type="Pfam" id="PF02627"/>
    </source>
</evidence>
<accession>C6S6S2</accession>
<name>C6S6S2_NEIML</name>
<dbReference type="Pfam" id="PF02627">
    <property type="entry name" value="CMD"/>
    <property type="match status" value="1"/>
</dbReference>
<feature type="domain" description="Carboxymuconolactone decarboxylase-like" evidence="1">
    <location>
        <begin position="128"/>
        <end position="208"/>
    </location>
</feature>
<dbReference type="AlphaFoldDB" id="C6S6S2"/>
<dbReference type="EMBL" id="AM889136">
    <property type="protein sequence ID" value="CBA05621.1"/>
    <property type="molecule type" value="Genomic_DNA"/>
</dbReference>
<sequence>MHATFYRAAIPNCPKQSKLPTPKPHWRNISGAGADKRVFFSIMPSEKCSDGISYNLSFAAHNQSVFPIPFRNAYHAPVPNICEQGKKMARLTVHTLETAPEAAKARVEAVLQNNGFIPNLIGVLSNAPEALAFYQEVGKLNAANSLTAGEVEVIQIIAARTNQCGFCVAGHTKLATLKKLLSEQSVKAARALAAGEFDDAKLGALAAFTQAVMAKKGAVSDEELKAFFDAGYNQQQAVEVVMGVALATLCNYVNNLGQTEINPELQAYA</sequence>